<evidence type="ECO:0000256" key="5">
    <source>
        <dbReference type="ARBA" id="ARBA00022679"/>
    </source>
</evidence>
<proteinExistence type="predicted"/>
<dbReference type="InterPro" id="IPR003661">
    <property type="entry name" value="HisK_dim/P_dom"/>
</dbReference>
<dbReference type="PROSITE" id="PS50109">
    <property type="entry name" value="HIS_KIN"/>
    <property type="match status" value="1"/>
</dbReference>
<dbReference type="Pfam" id="PF02518">
    <property type="entry name" value="HATPase_c"/>
    <property type="match status" value="1"/>
</dbReference>
<keyword evidence="4" id="KW-0597">Phosphoprotein</keyword>
<evidence type="ECO:0000256" key="8">
    <source>
        <dbReference type="ARBA" id="ARBA00022777"/>
    </source>
</evidence>
<dbReference type="Gene3D" id="3.30.450.40">
    <property type="match status" value="1"/>
</dbReference>
<name>A0ABX2FYD4_9BURK</name>
<evidence type="ECO:0000256" key="2">
    <source>
        <dbReference type="ARBA" id="ARBA00004141"/>
    </source>
</evidence>
<evidence type="ECO:0000256" key="12">
    <source>
        <dbReference type="ARBA" id="ARBA00023136"/>
    </source>
</evidence>
<dbReference type="Proteomes" id="UP001516061">
    <property type="component" value="Unassembled WGS sequence"/>
</dbReference>
<dbReference type="RefSeq" id="WP_173803968.1">
    <property type="nucleotide sequence ID" value="NZ_JABSNM010000002.1"/>
</dbReference>
<dbReference type="PANTHER" id="PTHR45569:SF1">
    <property type="entry name" value="SENSOR PROTEIN KDPD"/>
    <property type="match status" value="1"/>
</dbReference>
<dbReference type="Gene3D" id="1.20.120.620">
    <property type="entry name" value="Backbone structure of the membrane domain of e. Coli histidine kinase receptor kdpd"/>
    <property type="match status" value="1"/>
</dbReference>
<dbReference type="SUPFAM" id="SSF55874">
    <property type="entry name" value="ATPase domain of HSP90 chaperone/DNA topoisomerase II/histidine kinase"/>
    <property type="match status" value="1"/>
</dbReference>
<feature type="transmembrane region" description="Helical" evidence="13">
    <location>
        <begin position="47"/>
        <end position="76"/>
    </location>
</feature>
<dbReference type="InterPro" id="IPR003594">
    <property type="entry name" value="HATPase_dom"/>
</dbReference>
<dbReference type="InterPro" id="IPR025201">
    <property type="entry name" value="KdpD_TM"/>
</dbReference>
<feature type="transmembrane region" description="Helical" evidence="13">
    <location>
        <begin position="96"/>
        <end position="115"/>
    </location>
</feature>
<accession>A0ABX2FYD4</accession>
<evidence type="ECO:0000256" key="4">
    <source>
        <dbReference type="ARBA" id="ARBA00022553"/>
    </source>
</evidence>
<keyword evidence="16" id="KW-1185">Reference proteome</keyword>
<feature type="transmembrane region" description="Helical" evidence="13">
    <location>
        <begin position="20"/>
        <end position="40"/>
    </location>
</feature>
<dbReference type="InterPro" id="IPR038318">
    <property type="entry name" value="KdpD_sf"/>
</dbReference>
<dbReference type="InterPro" id="IPR004358">
    <property type="entry name" value="Sig_transdc_His_kin-like_C"/>
</dbReference>
<evidence type="ECO:0000256" key="6">
    <source>
        <dbReference type="ARBA" id="ARBA00022692"/>
    </source>
</evidence>
<keyword evidence="5 15" id="KW-0808">Transferase</keyword>
<dbReference type="InterPro" id="IPR036890">
    <property type="entry name" value="HATPase_C_sf"/>
</dbReference>
<evidence type="ECO:0000256" key="13">
    <source>
        <dbReference type="SAM" id="Phobius"/>
    </source>
</evidence>
<evidence type="ECO:0000256" key="11">
    <source>
        <dbReference type="ARBA" id="ARBA00023012"/>
    </source>
</evidence>
<dbReference type="SMART" id="SM00388">
    <property type="entry name" value="HisKA"/>
    <property type="match status" value="1"/>
</dbReference>
<evidence type="ECO:0000256" key="7">
    <source>
        <dbReference type="ARBA" id="ARBA00022741"/>
    </source>
</evidence>
<dbReference type="GO" id="GO:0004673">
    <property type="term" value="F:protein histidine kinase activity"/>
    <property type="evidence" value="ECO:0007669"/>
    <property type="project" value="UniProtKB-EC"/>
</dbReference>
<keyword evidence="11" id="KW-0902">Two-component regulatory system</keyword>
<keyword evidence="7" id="KW-0547">Nucleotide-binding</keyword>
<keyword evidence="8 15" id="KW-0418">Kinase</keyword>
<dbReference type="EMBL" id="JABSNM010000002">
    <property type="protein sequence ID" value="NRT55033.1"/>
    <property type="molecule type" value="Genomic_DNA"/>
</dbReference>
<evidence type="ECO:0000313" key="15">
    <source>
        <dbReference type="EMBL" id="NRT55033.1"/>
    </source>
</evidence>
<evidence type="ECO:0000256" key="10">
    <source>
        <dbReference type="ARBA" id="ARBA00022989"/>
    </source>
</evidence>
<evidence type="ECO:0000256" key="9">
    <source>
        <dbReference type="ARBA" id="ARBA00022840"/>
    </source>
</evidence>
<dbReference type="Gene3D" id="1.10.287.130">
    <property type="match status" value="1"/>
</dbReference>
<dbReference type="CDD" id="cd00082">
    <property type="entry name" value="HisKA"/>
    <property type="match status" value="1"/>
</dbReference>
<sequence length="530" mass="57774">MDTSAPTPCSTARRMPPAPVLAMLTWGACALLLGQLDGLLQTGHLALLLVLFATLAALWQPAPVSVLASVLAVLAFDAFLVPPRGTLSVDLHQDAVLLGTMLLVTLTVSLLVRAMRRQTERARELARHADEMRDWSETLRDSAEPLTQAGRLQVLLQHGAGTRAELLVLRDGPVGDNDETQALWLGEPDADRRTGLWHCLHEGQPLGPGAARHVGERHWYLPLRGRGVTLGAAVLDEVRVPERERAALRSHLQALCDQLGLSLQRAWAARAEQRARDEAHAQTLRGTLLAAIAHDHRTPLATILGAASSLLEQDERLDAAQRRRLARTIVDETGRLARLTDNTLQLARLDAPGMRLRCDWESAEELIGASLNRLRRHAPVRRVRARLEPALPLLWCDALLVTQLIDNLLDNALKYSPDEAPVEVLVRRQSGQAGRDGLVLAVRDRGPGIAPAWRARVFEVFQRGGDAQAAARTGVGIGLAVCRAIARAHGGELRLRPRHHGGSSFEAWLPVREQPVAPALPGDLPGEVRS</sequence>
<dbReference type="PANTHER" id="PTHR45569">
    <property type="entry name" value="SENSOR PROTEIN KDPD"/>
    <property type="match status" value="1"/>
</dbReference>
<evidence type="ECO:0000259" key="14">
    <source>
        <dbReference type="PROSITE" id="PS50109"/>
    </source>
</evidence>
<dbReference type="SMART" id="SM00387">
    <property type="entry name" value="HATPase_c"/>
    <property type="match status" value="1"/>
</dbReference>
<dbReference type="PRINTS" id="PR00344">
    <property type="entry name" value="BCTRLSENSOR"/>
</dbReference>
<keyword evidence="9" id="KW-0067">ATP-binding</keyword>
<dbReference type="Gene3D" id="3.30.565.10">
    <property type="entry name" value="Histidine kinase-like ATPase, C-terminal domain"/>
    <property type="match status" value="1"/>
</dbReference>
<dbReference type="InterPro" id="IPR036097">
    <property type="entry name" value="HisK_dim/P_sf"/>
</dbReference>
<feature type="domain" description="Histidine kinase" evidence="14">
    <location>
        <begin position="291"/>
        <end position="513"/>
    </location>
</feature>
<comment type="subcellular location">
    <subcellularLocation>
        <location evidence="2">Membrane</location>
        <topology evidence="2">Multi-pass membrane protein</topology>
    </subcellularLocation>
</comment>
<dbReference type="Pfam" id="PF00512">
    <property type="entry name" value="HisKA"/>
    <property type="match status" value="1"/>
</dbReference>
<organism evidence="15 16">
    <name type="scientific">Sphaerotilus uruguayifluvii</name>
    <dbReference type="NCBI Taxonomy" id="2735897"/>
    <lineage>
        <taxon>Bacteria</taxon>
        <taxon>Pseudomonadati</taxon>
        <taxon>Pseudomonadota</taxon>
        <taxon>Betaproteobacteria</taxon>
        <taxon>Burkholderiales</taxon>
        <taxon>Sphaerotilaceae</taxon>
        <taxon>Sphaerotilus</taxon>
    </lineage>
</organism>
<dbReference type="EC" id="2.7.13.3" evidence="3"/>
<evidence type="ECO:0000256" key="3">
    <source>
        <dbReference type="ARBA" id="ARBA00012438"/>
    </source>
</evidence>
<dbReference type="Pfam" id="PF13493">
    <property type="entry name" value="DUF4118"/>
    <property type="match status" value="1"/>
</dbReference>
<dbReference type="InterPro" id="IPR052023">
    <property type="entry name" value="Histidine_kinase_KdpD"/>
</dbReference>
<dbReference type="SUPFAM" id="SSF47384">
    <property type="entry name" value="Homodimeric domain of signal transducing histidine kinase"/>
    <property type="match status" value="1"/>
</dbReference>
<evidence type="ECO:0000313" key="16">
    <source>
        <dbReference type="Proteomes" id="UP001516061"/>
    </source>
</evidence>
<dbReference type="InterPro" id="IPR029016">
    <property type="entry name" value="GAF-like_dom_sf"/>
</dbReference>
<keyword evidence="6 13" id="KW-0812">Transmembrane</keyword>
<evidence type="ECO:0000256" key="1">
    <source>
        <dbReference type="ARBA" id="ARBA00000085"/>
    </source>
</evidence>
<comment type="caution">
    <text evidence="15">The sequence shown here is derived from an EMBL/GenBank/DDBJ whole genome shotgun (WGS) entry which is preliminary data.</text>
</comment>
<comment type="catalytic activity">
    <reaction evidence="1">
        <text>ATP + protein L-histidine = ADP + protein N-phospho-L-histidine.</text>
        <dbReference type="EC" id="2.7.13.3"/>
    </reaction>
</comment>
<keyword evidence="12 13" id="KW-0472">Membrane</keyword>
<protein>
    <recommendedName>
        <fullName evidence="3">histidine kinase</fullName>
        <ecNumber evidence="3">2.7.13.3</ecNumber>
    </recommendedName>
</protein>
<gene>
    <name evidence="15" type="ORF">HNQ01_000743</name>
</gene>
<reference evidence="15 16" key="1">
    <citation type="submission" date="2020-05" db="EMBL/GenBank/DDBJ databases">
        <title>Genomic Encyclopedia of Type Strains, Phase IV (KMG-V): Genome sequencing to study the core and pangenomes of soil and plant-associated prokaryotes.</title>
        <authorList>
            <person name="Whitman W."/>
        </authorList>
    </citation>
    <scope>NUCLEOTIDE SEQUENCE [LARGE SCALE GENOMIC DNA]</scope>
    <source>
        <strain evidence="15 16">C29</strain>
    </source>
</reference>
<dbReference type="InterPro" id="IPR005467">
    <property type="entry name" value="His_kinase_dom"/>
</dbReference>
<keyword evidence="10 13" id="KW-1133">Transmembrane helix</keyword>